<evidence type="ECO:0008006" key="5">
    <source>
        <dbReference type="Google" id="ProtNLM"/>
    </source>
</evidence>
<proteinExistence type="predicted"/>
<keyword evidence="1" id="KW-1133">Transmembrane helix</keyword>
<keyword evidence="1" id="KW-0812">Transmembrane</keyword>
<dbReference type="RefSeq" id="WP_173810115.1">
    <property type="nucleotide sequence ID" value="NZ_JABSNP010000009.1"/>
</dbReference>
<protein>
    <recommendedName>
        <fullName evidence="5">VPDSG-CTERM sorting domain-containing protein</fullName>
    </recommendedName>
</protein>
<gene>
    <name evidence="3" type="ORF">HNP98_002216</name>
</gene>
<feature type="signal peptide" evidence="2">
    <location>
        <begin position="1"/>
        <end position="25"/>
    </location>
</feature>
<feature type="chain" id="PRO_5045303413" description="VPDSG-CTERM sorting domain-containing protein" evidence="2">
    <location>
        <begin position="26"/>
        <end position="72"/>
    </location>
</feature>
<evidence type="ECO:0000256" key="2">
    <source>
        <dbReference type="SAM" id="SignalP"/>
    </source>
</evidence>
<keyword evidence="2" id="KW-0732">Signal</keyword>
<organism evidence="3 4">
    <name type="scientific">Hymenobacter caeli</name>
    <dbReference type="NCBI Taxonomy" id="2735894"/>
    <lineage>
        <taxon>Bacteria</taxon>
        <taxon>Pseudomonadati</taxon>
        <taxon>Bacteroidota</taxon>
        <taxon>Cytophagia</taxon>
        <taxon>Cytophagales</taxon>
        <taxon>Hymenobacteraceae</taxon>
        <taxon>Hymenobacter</taxon>
    </lineage>
</organism>
<evidence type="ECO:0000256" key="1">
    <source>
        <dbReference type="SAM" id="Phobius"/>
    </source>
</evidence>
<accession>A0ABX2FR27</accession>
<comment type="caution">
    <text evidence="3">The sequence shown here is derived from an EMBL/GenBank/DDBJ whole genome shotgun (WGS) entry which is preliminary data.</text>
</comment>
<dbReference type="NCBIfam" id="NF046080">
    <property type="entry name" value="PID_CTERM"/>
    <property type="match status" value="1"/>
</dbReference>
<keyword evidence="1" id="KW-0472">Membrane</keyword>
<sequence length="72" mass="7366">MKKHTLRLVYATAVCVLCATASALAQPGSGGPTPTSPPTAVPIDGGASLLLASGVALGLKKLRDRRRAQRAR</sequence>
<dbReference type="EMBL" id="JABSNP010000009">
    <property type="protein sequence ID" value="NRT19387.1"/>
    <property type="molecule type" value="Genomic_DNA"/>
</dbReference>
<reference evidence="3 4" key="1">
    <citation type="submission" date="2020-05" db="EMBL/GenBank/DDBJ databases">
        <title>Genomic Encyclopedia of Type Strains, Phase IV (KMG-V): Genome sequencing to study the core and pangenomes of soil and plant-associated prokaryotes.</title>
        <authorList>
            <person name="Whitman W."/>
        </authorList>
    </citation>
    <scope>NUCLEOTIDE SEQUENCE [LARGE SCALE GENOMIC DNA]</scope>
    <source>
        <strain evidence="3 4">9A</strain>
    </source>
</reference>
<name>A0ABX2FR27_9BACT</name>
<keyword evidence="4" id="KW-1185">Reference proteome</keyword>
<evidence type="ECO:0000313" key="3">
    <source>
        <dbReference type="EMBL" id="NRT19387.1"/>
    </source>
</evidence>
<feature type="transmembrane region" description="Helical" evidence="1">
    <location>
        <begin position="41"/>
        <end position="59"/>
    </location>
</feature>
<dbReference type="InterPro" id="IPR058207">
    <property type="entry name" value="PID_CTERM"/>
</dbReference>
<dbReference type="Proteomes" id="UP000779507">
    <property type="component" value="Unassembled WGS sequence"/>
</dbReference>
<evidence type="ECO:0000313" key="4">
    <source>
        <dbReference type="Proteomes" id="UP000779507"/>
    </source>
</evidence>